<name>A0A7X5HWH2_9FIRM</name>
<dbReference type="InterPro" id="IPR007221">
    <property type="entry name" value="MreC"/>
</dbReference>
<feature type="coiled-coil region" evidence="6">
    <location>
        <begin position="69"/>
        <end position="110"/>
    </location>
</feature>
<evidence type="ECO:0000313" key="10">
    <source>
        <dbReference type="Proteomes" id="UP000461585"/>
    </source>
</evidence>
<organism evidence="9 10">
    <name type="scientific">Anaerotalea alkaliphila</name>
    <dbReference type="NCBI Taxonomy" id="2662126"/>
    <lineage>
        <taxon>Bacteria</taxon>
        <taxon>Bacillati</taxon>
        <taxon>Bacillota</taxon>
        <taxon>Clostridia</taxon>
        <taxon>Eubacteriales</taxon>
        <taxon>Anaerotalea</taxon>
    </lineage>
</organism>
<accession>A0A7X5HWH2</accession>
<dbReference type="EMBL" id="JAAEEH010000024">
    <property type="protein sequence ID" value="NDL67950.1"/>
    <property type="molecule type" value="Genomic_DNA"/>
</dbReference>
<dbReference type="Pfam" id="PF04085">
    <property type="entry name" value="MreC"/>
    <property type="match status" value="1"/>
</dbReference>
<dbReference type="GO" id="GO:0008360">
    <property type="term" value="P:regulation of cell shape"/>
    <property type="evidence" value="ECO:0007669"/>
    <property type="project" value="UniProtKB-KW"/>
</dbReference>
<gene>
    <name evidence="9" type="primary">mreC</name>
    <name evidence="9" type="ORF">GXN74_09375</name>
</gene>
<keyword evidence="10" id="KW-1185">Reference proteome</keyword>
<feature type="region of interest" description="Disordered" evidence="7">
    <location>
        <begin position="282"/>
        <end position="304"/>
    </location>
</feature>
<sequence>MNRRQPITSRNILLAITLLAVILMVFTFEAKGRLAPLEKSITHVVIPVQKGVTYFGDWLREQVAFVKNINQLEQMNDAMATELDQLRYENRILEQNKLELQQLRALLELDKRYAEYPKVGARIIGKDPGSWYEIFIIDKGSRHGLEVNMVVLAGDGLVGRIVEVGNSHAKVKSIIDDTSSVSGKILRTSDLATVKGDKVLGDQGLCLVEYIAEDAHVVEGDEMVTSHLGQIYPPGITIGTIRSIESNPHKLTKTAVLEPVVNFKHLEEVLVITQLWGQELQEAEGKVSPGTTEQEETPLPEEME</sequence>
<evidence type="ECO:0000256" key="5">
    <source>
        <dbReference type="PIRNR" id="PIRNR038471"/>
    </source>
</evidence>
<proteinExistence type="inferred from homology"/>
<comment type="similarity">
    <text evidence="1 5">Belongs to the MreC family.</text>
</comment>
<feature type="domain" description="Rod shape-determining protein MreC beta-barrel core" evidence="8">
    <location>
        <begin position="123"/>
        <end position="272"/>
    </location>
</feature>
<dbReference type="GO" id="GO:0005886">
    <property type="term" value="C:plasma membrane"/>
    <property type="evidence" value="ECO:0007669"/>
    <property type="project" value="TreeGrafter"/>
</dbReference>
<dbReference type="Gene3D" id="2.40.10.350">
    <property type="entry name" value="Rod shape-determining protein MreC, domain 2"/>
    <property type="match status" value="1"/>
</dbReference>
<dbReference type="NCBIfam" id="TIGR00219">
    <property type="entry name" value="mreC"/>
    <property type="match status" value="1"/>
</dbReference>
<feature type="compositionally biased region" description="Acidic residues" evidence="7">
    <location>
        <begin position="293"/>
        <end position="304"/>
    </location>
</feature>
<dbReference type="PANTHER" id="PTHR34138">
    <property type="entry name" value="CELL SHAPE-DETERMINING PROTEIN MREC"/>
    <property type="match status" value="1"/>
</dbReference>
<reference evidence="9 10" key="1">
    <citation type="submission" date="2020-01" db="EMBL/GenBank/DDBJ databases">
        <title>Anaeroalcalibacter tamaniensis gen. nov., sp. nov., moderately halophilic strictly anaerobic fermenter bacterium from mud volcano of Taman peninsula.</title>
        <authorList>
            <person name="Frolova A."/>
            <person name="Merkel A.Y."/>
            <person name="Slobodkin A.I."/>
        </authorList>
    </citation>
    <scope>NUCLEOTIDE SEQUENCE [LARGE SCALE GENOMIC DNA]</scope>
    <source>
        <strain evidence="9 10">F-3ap</strain>
    </source>
</reference>
<keyword evidence="6" id="KW-0175">Coiled coil</keyword>
<evidence type="ECO:0000313" key="9">
    <source>
        <dbReference type="EMBL" id="NDL67950.1"/>
    </source>
</evidence>
<comment type="caution">
    <text evidence="9">The sequence shown here is derived from an EMBL/GenBank/DDBJ whole genome shotgun (WGS) entry which is preliminary data.</text>
</comment>
<evidence type="ECO:0000256" key="1">
    <source>
        <dbReference type="ARBA" id="ARBA00009369"/>
    </source>
</evidence>
<keyword evidence="3 5" id="KW-0133">Cell shape</keyword>
<evidence type="ECO:0000256" key="7">
    <source>
        <dbReference type="SAM" id="MobiDB-lite"/>
    </source>
</evidence>
<dbReference type="InterPro" id="IPR055342">
    <property type="entry name" value="MreC_beta-barrel_core"/>
</dbReference>
<evidence type="ECO:0000256" key="4">
    <source>
        <dbReference type="ARBA" id="ARBA00032089"/>
    </source>
</evidence>
<evidence type="ECO:0000256" key="3">
    <source>
        <dbReference type="ARBA" id="ARBA00022960"/>
    </source>
</evidence>
<dbReference type="RefSeq" id="WP_162370672.1">
    <property type="nucleotide sequence ID" value="NZ_JAAEEH010000024.1"/>
</dbReference>
<evidence type="ECO:0000256" key="6">
    <source>
        <dbReference type="SAM" id="Coils"/>
    </source>
</evidence>
<dbReference type="InterPro" id="IPR042175">
    <property type="entry name" value="Cell/Rod_MreC_2"/>
</dbReference>
<dbReference type="InterPro" id="IPR042177">
    <property type="entry name" value="Cell/Rod_1"/>
</dbReference>
<dbReference type="Gene3D" id="2.40.10.340">
    <property type="entry name" value="Rod shape-determining protein MreC, domain 1"/>
    <property type="match status" value="1"/>
</dbReference>
<dbReference type="Proteomes" id="UP000461585">
    <property type="component" value="Unassembled WGS sequence"/>
</dbReference>
<dbReference type="PANTHER" id="PTHR34138:SF1">
    <property type="entry name" value="CELL SHAPE-DETERMINING PROTEIN MREC"/>
    <property type="match status" value="1"/>
</dbReference>
<protein>
    <recommendedName>
        <fullName evidence="2 5">Cell shape-determining protein MreC</fullName>
    </recommendedName>
    <alternativeName>
        <fullName evidence="4 5">Cell shape protein MreC</fullName>
    </alternativeName>
</protein>
<evidence type="ECO:0000256" key="2">
    <source>
        <dbReference type="ARBA" id="ARBA00013855"/>
    </source>
</evidence>
<dbReference type="PIRSF" id="PIRSF038471">
    <property type="entry name" value="MreC"/>
    <property type="match status" value="1"/>
</dbReference>
<evidence type="ECO:0000259" key="8">
    <source>
        <dbReference type="Pfam" id="PF04085"/>
    </source>
</evidence>
<comment type="function">
    <text evidence="5">Involved in formation and maintenance of cell shape.</text>
</comment>
<dbReference type="AlphaFoldDB" id="A0A7X5HWH2"/>